<dbReference type="GeneID" id="56905310"/>
<protein>
    <recommendedName>
        <fullName evidence="4">dTTP/UTP pyrophosphatase</fullName>
        <shortName evidence="4">dTTPase/UTPase</shortName>
        <ecNumber evidence="4">3.6.1.9</ecNumber>
    </recommendedName>
    <alternativeName>
        <fullName evidence="4">Nucleoside triphosphate pyrophosphatase</fullName>
    </alternativeName>
    <alternativeName>
        <fullName evidence="4">Nucleotide pyrophosphatase</fullName>
        <shortName evidence="4">Nucleotide PPase</shortName>
    </alternativeName>
</protein>
<dbReference type="GO" id="GO:0036218">
    <property type="term" value="F:dTTP diphosphatase activity"/>
    <property type="evidence" value="ECO:0007669"/>
    <property type="project" value="RHEA"/>
</dbReference>
<dbReference type="AlphaFoldDB" id="A0A067Z4F2"/>
<dbReference type="Pfam" id="PF02545">
    <property type="entry name" value="Maf"/>
    <property type="match status" value="1"/>
</dbReference>
<comment type="similarity">
    <text evidence="4">Belongs to the Maf family. YhdE subfamily.</text>
</comment>
<keyword evidence="2 4" id="KW-0378">Hydrolase</keyword>
<evidence type="ECO:0000256" key="3">
    <source>
        <dbReference type="ARBA" id="ARBA00023080"/>
    </source>
</evidence>
<keyword evidence="3 4" id="KW-0546">Nucleotide metabolism</keyword>
<evidence type="ECO:0000313" key="6">
    <source>
        <dbReference type="EMBL" id="AHK70982.1"/>
    </source>
</evidence>
<comment type="catalytic activity">
    <reaction evidence="4">
        <text>dTTP + H2O = dTMP + diphosphate + H(+)</text>
        <dbReference type="Rhea" id="RHEA:28534"/>
        <dbReference type="ChEBI" id="CHEBI:15377"/>
        <dbReference type="ChEBI" id="CHEBI:15378"/>
        <dbReference type="ChEBI" id="CHEBI:33019"/>
        <dbReference type="ChEBI" id="CHEBI:37568"/>
        <dbReference type="ChEBI" id="CHEBI:63528"/>
        <dbReference type="EC" id="3.6.1.9"/>
    </reaction>
</comment>
<keyword evidence="4" id="KW-0963">Cytoplasm</keyword>
<dbReference type="PANTHER" id="PTHR43213:SF5">
    <property type="entry name" value="BIFUNCTIONAL DTTP_UTP PYROPHOSPHATASE_METHYLTRANSFERASE PROTEIN-RELATED"/>
    <property type="match status" value="1"/>
</dbReference>
<feature type="compositionally biased region" description="Low complexity" evidence="5">
    <location>
        <begin position="1"/>
        <end position="12"/>
    </location>
</feature>
<dbReference type="EMBL" id="CP004373">
    <property type="protein sequence ID" value="AHK70982.1"/>
    <property type="molecule type" value="Genomic_DNA"/>
</dbReference>
<proteinExistence type="inferred from homology"/>
<reference evidence="6 7" key="1">
    <citation type="journal article" date="2015" name="Appl. Microbiol. Biotechnol.">
        <title>The consequence of an additional NADH dehydrogenase paralog on the growth of Gluconobacter oxydans DSM3504.</title>
        <authorList>
            <person name="Kostner D."/>
            <person name="Luchterhand B."/>
            <person name="Junker A."/>
            <person name="Volland S."/>
            <person name="Daniel R."/>
            <person name="Buchs J."/>
            <person name="Liebl W."/>
            <person name="Ehrenreich A."/>
        </authorList>
    </citation>
    <scope>NUCLEOTIDE SEQUENCE [LARGE SCALE GENOMIC DNA]</scope>
    <source>
        <strain evidence="6">DSM 3504</strain>
    </source>
</reference>
<dbReference type="HAMAP" id="MF_00528">
    <property type="entry name" value="Maf"/>
    <property type="match status" value="1"/>
</dbReference>
<evidence type="ECO:0000313" key="7">
    <source>
        <dbReference type="Proteomes" id="UP000031656"/>
    </source>
</evidence>
<evidence type="ECO:0000256" key="4">
    <source>
        <dbReference type="HAMAP-Rule" id="MF_00528"/>
    </source>
</evidence>
<comment type="subcellular location">
    <subcellularLocation>
        <location evidence="4">Cytoplasm</location>
    </subcellularLocation>
</comment>
<feature type="region of interest" description="Disordered" evidence="5">
    <location>
        <begin position="1"/>
        <end position="20"/>
    </location>
</feature>
<organism evidence="6 7">
    <name type="scientific">Gluconobacter oxydans DSM 3504</name>
    <dbReference type="NCBI Taxonomy" id="1288313"/>
    <lineage>
        <taxon>Bacteria</taxon>
        <taxon>Pseudomonadati</taxon>
        <taxon>Pseudomonadota</taxon>
        <taxon>Alphaproteobacteria</taxon>
        <taxon>Acetobacterales</taxon>
        <taxon>Acetobacteraceae</taxon>
        <taxon>Gluconobacter</taxon>
    </lineage>
</organism>
<comment type="catalytic activity">
    <reaction evidence="4">
        <text>UTP + H2O = UMP + diphosphate + H(+)</text>
        <dbReference type="Rhea" id="RHEA:29395"/>
        <dbReference type="ChEBI" id="CHEBI:15377"/>
        <dbReference type="ChEBI" id="CHEBI:15378"/>
        <dbReference type="ChEBI" id="CHEBI:33019"/>
        <dbReference type="ChEBI" id="CHEBI:46398"/>
        <dbReference type="ChEBI" id="CHEBI:57865"/>
        <dbReference type="EC" id="3.6.1.9"/>
    </reaction>
</comment>
<dbReference type="Gene3D" id="3.90.950.10">
    <property type="match status" value="1"/>
</dbReference>
<evidence type="ECO:0000256" key="2">
    <source>
        <dbReference type="ARBA" id="ARBA00022801"/>
    </source>
</evidence>
<comment type="caution">
    <text evidence="4">Lacks conserved residue(s) required for the propagation of feature annotation.</text>
</comment>
<name>A0A067Z4F2_GLUOY</name>
<dbReference type="Proteomes" id="UP000031656">
    <property type="component" value="Chromosome"/>
</dbReference>
<gene>
    <name evidence="6" type="ORF">GLS_c10740</name>
</gene>
<dbReference type="GO" id="GO:0036221">
    <property type="term" value="F:UTP diphosphatase activity"/>
    <property type="evidence" value="ECO:0007669"/>
    <property type="project" value="RHEA"/>
</dbReference>
<dbReference type="InterPro" id="IPR003697">
    <property type="entry name" value="Maf-like"/>
</dbReference>
<dbReference type="PIRSF" id="PIRSF006305">
    <property type="entry name" value="Maf"/>
    <property type="match status" value="1"/>
</dbReference>
<dbReference type="RefSeq" id="WP_041111506.1">
    <property type="nucleotide sequence ID" value="NZ_CP004373.1"/>
</dbReference>
<sequence>MTSSPSSAEGSSGLPDRPKLVLASASPRRLSLLEQIGIVPDAVVSADIDEEPRPGELPRPLAQRLARQKAEHVAAQRTDAALVLGADTVVSVGRRVLPKAEDEKTARACLKLLSGRRHKVLTAVVLRPSAGWPQGTPCERLVETSVIFHRLTEAQIDALIAQGDWQGKAGGYAIQGAAAAHIRQIGGSYSAVVGLPLFETAQLLRGQPVGKPSGGWIA</sequence>
<dbReference type="InterPro" id="IPR029001">
    <property type="entry name" value="ITPase-like_fam"/>
</dbReference>
<dbReference type="NCBIfam" id="TIGR00172">
    <property type="entry name" value="maf"/>
    <property type="match status" value="1"/>
</dbReference>
<dbReference type="HOGENOM" id="CLU_040416_2_0_5"/>
<dbReference type="GO" id="GO:0005737">
    <property type="term" value="C:cytoplasm"/>
    <property type="evidence" value="ECO:0007669"/>
    <property type="project" value="UniProtKB-SubCell"/>
</dbReference>
<feature type="site" description="Important for substrate specificity" evidence="4">
    <location>
        <position position="88"/>
    </location>
</feature>
<dbReference type="GO" id="GO:0009117">
    <property type="term" value="P:nucleotide metabolic process"/>
    <property type="evidence" value="ECO:0007669"/>
    <property type="project" value="UniProtKB-KW"/>
</dbReference>
<feature type="active site" description="Proton acceptor" evidence="4">
    <location>
        <position position="87"/>
    </location>
</feature>
<evidence type="ECO:0000256" key="5">
    <source>
        <dbReference type="SAM" id="MobiDB-lite"/>
    </source>
</evidence>
<accession>A0A067Z4F2</accession>
<comment type="cofactor">
    <cofactor evidence="1 4">
        <name>a divalent metal cation</name>
        <dbReference type="ChEBI" id="CHEBI:60240"/>
    </cofactor>
</comment>
<dbReference type="KEGG" id="goy:GLS_c10740"/>
<comment type="function">
    <text evidence="4">Nucleoside triphosphate pyrophosphatase that hydrolyzes dTTP and UTP. May have a dual role in cell division arrest and in preventing the incorporation of modified nucleotides into cellular nucleic acids.</text>
</comment>
<evidence type="ECO:0000256" key="1">
    <source>
        <dbReference type="ARBA" id="ARBA00001968"/>
    </source>
</evidence>
<feature type="site" description="Important for substrate specificity" evidence="4">
    <location>
        <position position="175"/>
    </location>
</feature>
<dbReference type="PANTHER" id="PTHR43213">
    <property type="entry name" value="BIFUNCTIONAL DTTP/UTP PYROPHOSPHATASE/METHYLTRANSFERASE PROTEIN-RELATED"/>
    <property type="match status" value="1"/>
</dbReference>
<dbReference type="SUPFAM" id="SSF52972">
    <property type="entry name" value="ITPase-like"/>
    <property type="match status" value="1"/>
</dbReference>
<dbReference type="CDD" id="cd00555">
    <property type="entry name" value="Maf"/>
    <property type="match status" value="1"/>
</dbReference>
<feature type="site" description="Important for substrate specificity" evidence="4">
    <location>
        <position position="28"/>
    </location>
</feature>
<dbReference type="EC" id="3.6.1.9" evidence="4"/>